<name>A0A2T7PLT3_POMCA</name>
<dbReference type="GO" id="GO:0048255">
    <property type="term" value="P:mRNA stabilization"/>
    <property type="evidence" value="ECO:0007669"/>
    <property type="project" value="InterPro"/>
</dbReference>
<evidence type="ECO:0000256" key="2">
    <source>
        <dbReference type="PROSITE-ProRule" id="PRU00332"/>
    </source>
</evidence>
<dbReference type="OrthoDB" id="340227at2759"/>
<evidence type="ECO:0000256" key="1">
    <source>
        <dbReference type="ARBA" id="ARBA00022884"/>
    </source>
</evidence>
<feature type="region of interest" description="Disordered" evidence="3">
    <location>
        <begin position="1040"/>
        <end position="1069"/>
    </location>
</feature>
<organism evidence="5 6">
    <name type="scientific">Pomacea canaliculata</name>
    <name type="common">Golden apple snail</name>
    <dbReference type="NCBI Taxonomy" id="400727"/>
    <lineage>
        <taxon>Eukaryota</taxon>
        <taxon>Metazoa</taxon>
        <taxon>Spiralia</taxon>
        <taxon>Lophotrochozoa</taxon>
        <taxon>Mollusca</taxon>
        <taxon>Gastropoda</taxon>
        <taxon>Caenogastropoda</taxon>
        <taxon>Architaenioglossa</taxon>
        <taxon>Ampullarioidea</taxon>
        <taxon>Ampullariidae</taxon>
        <taxon>Pomacea</taxon>
    </lineage>
</organism>
<evidence type="ECO:0000313" key="6">
    <source>
        <dbReference type="Proteomes" id="UP000245119"/>
    </source>
</evidence>
<keyword evidence="1 2" id="KW-0694">RNA-binding</keyword>
<feature type="region of interest" description="Disordered" evidence="3">
    <location>
        <begin position="1"/>
        <end position="347"/>
    </location>
</feature>
<feature type="region of interest" description="Disordered" evidence="3">
    <location>
        <begin position="554"/>
        <end position="597"/>
    </location>
</feature>
<comment type="caution">
    <text evidence="5">The sequence shown here is derived from an EMBL/GenBank/DDBJ whole genome shotgun (WGS) entry which is preliminary data.</text>
</comment>
<keyword evidence="6" id="KW-1185">Reference proteome</keyword>
<dbReference type="STRING" id="400727.A0A2T7PLT3"/>
<feature type="compositionally biased region" description="Polar residues" evidence="3">
    <location>
        <begin position="836"/>
        <end position="849"/>
    </location>
</feature>
<dbReference type="AlphaFoldDB" id="A0A2T7PLT3"/>
<feature type="compositionally biased region" description="Basic and acidic residues" evidence="3">
    <location>
        <begin position="35"/>
        <end position="56"/>
    </location>
</feature>
<feature type="compositionally biased region" description="Polar residues" evidence="3">
    <location>
        <begin position="163"/>
        <end position="180"/>
    </location>
</feature>
<feature type="compositionally biased region" description="Basic and acidic residues" evidence="3">
    <location>
        <begin position="219"/>
        <end position="228"/>
    </location>
</feature>
<dbReference type="GO" id="GO:0010494">
    <property type="term" value="C:cytoplasmic stress granule"/>
    <property type="evidence" value="ECO:0007669"/>
    <property type="project" value="TreeGrafter"/>
</dbReference>
<dbReference type="InterPro" id="IPR036388">
    <property type="entry name" value="WH-like_DNA-bd_sf"/>
</dbReference>
<dbReference type="Gene3D" id="1.10.10.10">
    <property type="entry name" value="Winged helix-like DNA-binding domain superfamily/Winged helix DNA-binding domain"/>
    <property type="match status" value="1"/>
</dbReference>
<dbReference type="InterPro" id="IPR006607">
    <property type="entry name" value="DM15"/>
</dbReference>
<feature type="compositionally biased region" description="Basic and acidic residues" evidence="3">
    <location>
        <begin position="132"/>
        <end position="143"/>
    </location>
</feature>
<feature type="compositionally biased region" description="Basic residues" evidence="3">
    <location>
        <begin position="325"/>
        <end position="341"/>
    </location>
</feature>
<dbReference type="InterPro" id="IPR006630">
    <property type="entry name" value="La_HTH"/>
</dbReference>
<dbReference type="SMART" id="SM00684">
    <property type="entry name" value="DM15"/>
    <property type="match status" value="2"/>
</dbReference>
<dbReference type="InterPro" id="IPR036390">
    <property type="entry name" value="WH_DNA-bd_sf"/>
</dbReference>
<dbReference type="GO" id="GO:0005829">
    <property type="term" value="C:cytosol"/>
    <property type="evidence" value="ECO:0007669"/>
    <property type="project" value="TreeGrafter"/>
</dbReference>
<feature type="compositionally biased region" description="Basic and acidic residues" evidence="3">
    <location>
        <begin position="563"/>
        <end position="597"/>
    </location>
</feature>
<evidence type="ECO:0000259" key="4">
    <source>
        <dbReference type="PROSITE" id="PS50961"/>
    </source>
</evidence>
<sequence>MAATAGTSTVLPTEKMDTNVKSYKEVVGASNDNETSPKQETVKEIKQKQQEPESAKTRNTSKNGQEKNEQQEKGPVKLFDSKLYVEAPPPKVNPWKKSTETAPQDPVPPQKVTAPKDKKDKNASEPVVTKAAPKEKHDDKSPPLDENWPALSEVTDNSKKSAVRTTYQGKSTIMQQENGTQPPQSLPSAQQSASEISSSPQPTSQTTSALSQSDSGGDDSSKENKENNAEELQQTPKSKKGSRQKWVPLDIEPPKGHHRGRRSRSAGRRASPPPNRRDQRRPGERSQAGDKKSSDSKNWRDDTVASSNQQGDGHGRGGFNSFTRGGRRGRGRGRGGTHGRGRSLDTNDLFVGMDRQFGSFEDAFYMETPTPFMQSLGPVYFNTPVDVRQDFVQKQIEYYFSEENLQRDFYLRKRMNKEGWIPISLIAGFQRVKQLTLDVSVILEAIKESKQLDLSPDFLMVRSCHDPTKWPLDADGEDPSLTTTVLHSNLHADVPEFIPGQKYTFPTQGDGNHGIKLEEEIGSSFGKERKRVNSQTSEDALDHLELTSHVTPMLSSSAPELSGEWHEVRRRERKAQKEREEREKVAKEDKDSQDDHGDELAELDFMLDEELERLEVGRRNNFTDWSDESDDEINDSDIDKILIVTQTPPYMRKHPGGDRTGDHQPRSKMSAELSKIINDGLFYYEQDLWKDDILPLEPLPDKKTVNMITKEMYEKITPIVPVSVQELPPPPPPPPPQLRTSEPMKIPSPPPQSEAARSLPARVNEGVGRPQGPRTPKTPHSKNTPRFYPVMKDTSQLPDPQTPRKKKTRHSSNPPVEGHVGWIMDSREHPSRSRHNSTSMSQSPSDGSYLATSYGSLPNTFPNFRHPSHKLLKENNFVWHVYHKYHAKCLKVEFVVESIRILPLTCLSRGFCNVVVSLREWLAYHAILPAKHYNKKMYQEFRALAVEDAKAGYRYGIECLFRFYSYGLEKRFRTEVFQEFQEETVRDYETNQLYGLEKFWAFLKYSRRKVDIDPKLKEALSHYKRLEDFRVEPPEAAMHSSLSQAYSGPVGNRSRTSSNSEGHHTHLHPHQLPQAAALALTSDKTAPSSEPVLEGAVGGIPAKN</sequence>
<feature type="compositionally biased region" description="Basic and acidic residues" evidence="3">
    <location>
        <begin position="14"/>
        <end position="24"/>
    </location>
</feature>
<dbReference type="Proteomes" id="UP000245119">
    <property type="component" value="Linkage Group LG3"/>
</dbReference>
<dbReference type="SMART" id="SM00715">
    <property type="entry name" value="LA"/>
    <property type="match status" value="1"/>
</dbReference>
<accession>A0A2T7PLT3</accession>
<feature type="compositionally biased region" description="Low complexity" evidence="3">
    <location>
        <begin position="181"/>
        <end position="215"/>
    </location>
</feature>
<feature type="region of interest" description="Disordered" evidence="3">
    <location>
        <begin position="1082"/>
        <end position="1104"/>
    </location>
</feature>
<dbReference type="PROSITE" id="PS50961">
    <property type="entry name" value="HTH_LA"/>
    <property type="match status" value="1"/>
</dbReference>
<dbReference type="GO" id="GO:0000339">
    <property type="term" value="F:RNA cap binding"/>
    <property type="evidence" value="ECO:0007669"/>
    <property type="project" value="InterPro"/>
</dbReference>
<feature type="compositionally biased region" description="Pro residues" evidence="3">
    <location>
        <begin position="727"/>
        <end position="737"/>
    </location>
</feature>
<reference evidence="5 6" key="1">
    <citation type="submission" date="2018-04" db="EMBL/GenBank/DDBJ databases">
        <title>The genome of golden apple snail Pomacea canaliculata provides insight into stress tolerance and invasive adaptation.</title>
        <authorList>
            <person name="Liu C."/>
            <person name="Liu B."/>
            <person name="Ren Y."/>
            <person name="Zhang Y."/>
            <person name="Wang H."/>
            <person name="Li S."/>
            <person name="Jiang F."/>
            <person name="Yin L."/>
            <person name="Zhang G."/>
            <person name="Qian W."/>
            <person name="Fan W."/>
        </authorList>
    </citation>
    <scope>NUCLEOTIDE SEQUENCE [LARGE SCALE GENOMIC DNA]</scope>
    <source>
        <strain evidence="5">SZHN2017</strain>
        <tissue evidence="5">Muscle</tissue>
    </source>
</reference>
<feature type="compositionally biased region" description="Basic and acidic residues" evidence="3">
    <location>
        <begin position="275"/>
        <end position="303"/>
    </location>
</feature>
<proteinExistence type="predicted"/>
<dbReference type="GO" id="GO:0045727">
    <property type="term" value="P:positive regulation of translation"/>
    <property type="evidence" value="ECO:0007669"/>
    <property type="project" value="TreeGrafter"/>
</dbReference>
<feature type="compositionally biased region" description="Polar residues" evidence="3">
    <location>
        <begin position="1"/>
        <end position="11"/>
    </location>
</feature>
<protein>
    <recommendedName>
        <fullName evidence="4">HTH La-type RNA-binding domain-containing protein</fullName>
    </recommendedName>
</protein>
<feature type="compositionally biased region" description="Basic and acidic residues" evidence="3">
    <location>
        <begin position="114"/>
        <end position="123"/>
    </location>
</feature>
<dbReference type="SUPFAM" id="SSF46785">
    <property type="entry name" value="Winged helix' DNA-binding domain"/>
    <property type="match status" value="1"/>
</dbReference>
<evidence type="ECO:0000256" key="3">
    <source>
        <dbReference type="SAM" id="MobiDB-lite"/>
    </source>
</evidence>
<dbReference type="CDD" id="cd07323">
    <property type="entry name" value="LAM"/>
    <property type="match status" value="1"/>
</dbReference>
<gene>
    <name evidence="5" type="ORF">C0Q70_05658</name>
</gene>
<feature type="domain" description="HTH La-type RNA-binding" evidence="4">
    <location>
        <begin position="382"/>
        <end position="474"/>
    </location>
</feature>
<dbReference type="Pfam" id="PF21071">
    <property type="entry name" value="LARP1_HEAT"/>
    <property type="match status" value="1"/>
</dbReference>
<dbReference type="InterPro" id="IPR045180">
    <property type="entry name" value="La_dom_prot"/>
</dbReference>
<feature type="compositionally biased region" description="Basic and acidic residues" evidence="3">
    <location>
        <begin position="64"/>
        <end position="75"/>
    </location>
</feature>
<evidence type="ECO:0000313" key="5">
    <source>
        <dbReference type="EMBL" id="PVD34386.1"/>
    </source>
</evidence>
<feature type="region of interest" description="Disordered" evidence="3">
    <location>
        <begin position="723"/>
        <end position="849"/>
    </location>
</feature>
<dbReference type="Pfam" id="PF05383">
    <property type="entry name" value="La"/>
    <property type="match status" value="1"/>
</dbReference>
<dbReference type="EMBL" id="PZQS01000003">
    <property type="protein sequence ID" value="PVD34386.1"/>
    <property type="molecule type" value="Genomic_DNA"/>
</dbReference>
<feature type="compositionally biased region" description="Basic residues" evidence="3">
    <location>
        <begin position="256"/>
        <end position="267"/>
    </location>
</feature>
<dbReference type="PANTHER" id="PTHR22792:SF132">
    <property type="entry name" value="LA-RELATED PROTEIN 1"/>
    <property type="match status" value="1"/>
</dbReference>
<dbReference type="PANTHER" id="PTHR22792">
    <property type="entry name" value="LUPUS LA PROTEIN-RELATED"/>
    <property type="match status" value="1"/>
</dbReference>